<protein>
    <submittedName>
        <fullName evidence="1">Class I SAM-dependent methyltransferase</fullName>
    </submittedName>
</protein>
<reference evidence="1 2" key="1">
    <citation type="submission" date="2019-05" db="EMBL/GenBank/DDBJ databases">
        <title>Pseudomonas sp. SC006 isolated from lettuce that can produce HBGAs.</title>
        <authorList>
            <person name="Wang D."/>
            <person name="Liao N."/>
            <person name="Liu D."/>
            <person name="Zhang Z."/>
            <person name="Zou S."/>
        </authorList>
    </citation>
    <scope>NUCLEOTIDE SEQUENCE [LARGE SCALE GENOMIC DNA]</scope>
    <source>
        <strain evidence="1 2">SC006</strain>
    </source>
</reference>
<name>A0A5R8ZHX9_9PSED</name>
<evidence type="ECO:0000313" key="2">
    <source>
        <dbReference type="Proteomes" id="UP000309819"/>
    </source>
</evidence>
<dbReference type="PANTHER" id="PTHR43861:SF1">
    <property type="entry name" value="TRANS-ACONITATE 2-METHYLTRANSFERASE"/>
    <property type="match status" value="1"/>
</dbReference>
<dbReference type="AlphaFoldDB" id="A0A5R8ZHX9"/>
<comment type="caution">
    <text evidence="1">The sequence shown here is derived from an EMBL/GenBank/DDBJ whole genome shotgun (WGS) entry which is preliminary data.</text>
</comment>
<keyword evidence="2" id="KW-1185">Reference proteome</keyword>
<keyword evidence="1" id="KW-0808">Transferase</keyword>
<dbReference type="SUPFAM" id="SSF53335">
    <property type="entry name" value="S-adenosyl-L-methionine-dependent methyltransferases"/>
    <property type="match status" value="1"/>
</dbReference>
<evidence type="ECO:0000313" key="1">
    <source>
        <dbReference type="EMBL" id="TLP65379.1"/>
    </source>
</evidence>
<dbReference type="Proteomes" id="UP000309819">
    <property type="component" value="Unassembled WGS sequence"/>
</dbReference>
<gene>
    <name evidence="1" type="ORF">FEM01_04170</name>
</gene>
<dbReference type="GO" id="GO:0008168">
    <property type="term" value="F:methyltransferase activity"/>
    <property type="evidence" value="ECO:0007669"/>
    <property type="project" value="UniProtKB-KW"/>
</dbReference>
<accession>A0A5R8ZHX9</accession>
<dbReference type="CDD" id="cd02440">
    <property type="entry name" value="AdoMet_MTases"/>
    <property type="match status" value="1"/>
</dbReference>
<organism evidence="1 2">
    <name type="scientific">Pseudomonas mosselii</name>
    <dbReference type="NCBI Taxonomy" id="78327"/>
    <lineage>
        <taxon>Bacteria</taxon>
        <taxon>Pseudomonadati</taxon>
        <taxon>Pseudomonadota</taxon>
        <taxon>Gammaproteobacteria</taxon>
        <taxon>Pseudomonadales</taxon>
        <taxon>Pseudomonadaceae</taxon>
        <taxon>Pseudomonas</taxon>
    </lineage>
</organism>
<dbReference type="OrthoDB" id="9791837at2"/>
<keyword evidence="1" id="KW-0489">Methyltransferase</keyword>
<dbReference type="Gene3D" id="3.40.50.150">
    <property type="entry name" value="Vaccinia Virus protein VP39"/>
    <property type="match status" value="1"/>
</dbReference>
<sequence>MPTDIDLLQSWQHNAHAWIDAVRSGSIASRQQVTDQAILLALLGLGPQRVLDLGCGEGWLLRALTERGVTAVGVDGDAQLVAAAQAAGSAPVHLASYQQLAENRVDIGDDYDLICANFALLQQDIVPLLSALRGRLTADGALVIQTLHPWAAAAGLYQDGWREESFAGFSGHWQPMPWYLRTLGSWLDALALAGFNLEALREPQHPQSPAPQSLLLVARSCQARRANDRVIG</sequence>
<dbReference type="RefSeq" id="WP_138218002.1">
    <property type="nucleotide sequence ID" value="NZ_VAUO01000001.1"/>
</dbReference>
<dbReference type="GO" id="GO:0032259">
    <property type="term" value="P:methylation"/>
    <property type="evidence" value="ECO:0007669"/>
    <property type="project" value="UniProtKB-KW"/>
</dbReference>
<dbReference type="InterPro" id="IPR029063">
    <property type="entry name" value="SAM-dependent_MTases_sf"/>
</dbReference>
<dbReference type="EMBL" id="VAUO01000001">
    <property type="protein sequence ID" value="TLP65379.1"/>
    <property type="molecule type" value="Genomic_DNA"/>
</dbReference>
<dbReference type="PANTHER" id="PTHR43861">
    <property type="entry name" value="TRANS-ACONITATE 2-METHYLTRANSFERASE-RELATED"/>
    <property type="match status" value="1"/>
</dbReference>
<dbReference type="Pfam" id="PF13489">
    <property type="entry name" value="Methyltransf_23"/>
    <property type="match status" value="1"/>
</dbReference>
<proteinExistence type="predicted"/>